<dbReference type="EMBL" id="JAETXL010000005">
    <property type="protein sequence ID" value="MBL6277842.1"/>
    <property type="molecule type" value="Genomic_DNA"/>
</dbReference>
<evidence type="ECO:0000313" key="2">
    <source>
        <dbReference type="Proteomes" id="UP000661193"/>
    </source>
</evidence>
<name>A0ABS1UNC4_9ACTN</name>
<dbReference type="RefSeq" id="WP_203222390.1">
    <property type="nucleotide sequence ID" value="NZ_JAETXL010000005.1"/>
</dbReference>
<protein>
    <recommendedName>
        <fullName evidence="3">RiboL-PSP-HEPN domain-containing protein</fullName>
    </recommendedName>
</protein>
<reference evidence="1 2" key="1">
    <citation type="submission" date="2021-01" db="EMBL/GenBank/DDBJ databases">
        <title>Genome sequencing of Micromonospora fiedleri MG-37.</title>
        <authorList>
            <person name="Moreland P.E.J."/>
            <person name="Stach J.E.M."/>
        </authorList>
    </citation>
    <scope>NUCLEOTIDE SEQUENCE [LARGE SCALE GENOMIC DNA]</scope>
    <source>
        <strain evidence="1 2">MG-37</strain>
    </source>
</reference>
<dbReference type="Proteomes" id="UP000661193">
    <property type="component" value="Unassembled WGS sequence"/>
</dbReference>
<proteinExistence type="predicted"/>
<comment type="caution">
    <text evidence="1">The sequence shown here is derived from an EMBL/GenBank/DDBJ whole genome shotgun (WGS) entry which is preliminary data.</text>
</comment>
<sequence>MEQLRSVSAGSFAAEFGEAERQVDRAIEAEATRAVADEEVGGPGAPSSAETDRLEAGFKEIALRAGENPSYSVVASWSLLGEIMASIAADLLPANLRRPFGSGSSYLPVIRALHEQGAISDETAGALDSLRRLRNEVAHGTTAPEAGAAVAYVRSANDLAEVIRSGADMVWRRRRYEE</sequence>
<organism evidence="1 2">
    <name type="scientific">Micromonospora fiedleri</name>
    <dbReference type="NCBI Taxonomy" id="1157498"/>
    <lineage>
        <taxon>Bacteria</taxon>
        <taxon>Bacillati</taxon>
        <taxon>Actinomycetota</taxon>
        <taxon>Actinomycetes</taxon>
        <taxon>Micromonosporales</taxon>
        <taxon>Micromonosporaceae</taxon>
        <taxon>Micromonospora</taxon>
    </lineage>
</organism>
<accession>A0ABS1UNC4</accession>
<evidence type="ECO:0000313" key="1">
    <source>
        <dbReference type="EMBL" id="MBL6277842.1"/>
    </source>
</evidence>
<evidence type="ECO:0008006" key="3">
    <source>
        <dbReference type="Google" id="ProtNLM"/>
    </source>
</evidence>
<gene>
    <name evidence="1" type="ORF">JMF97_16925</name>
</gene>
<keyword evidence="2" id="KW-1185">Reference proteome</keyword>